<dbReference type="Proteomes" id="UP000054532">
    <property type="component" value="Unassembled WGS sequence"/>
</dbReference>
<evidence type="ECO:0000313" key="2">
    <source>
        <dbReference type="EMBL" id="ETM54756.1"/>
    </source>
</evidence>
<sequence length="98" mass="10311">MAGFTIHDGEDPPAEPLAPQLPVEAGEGLPTGPLPTATTSATQDANPRRPRPRFSSHAGGPFALPRRDYPGDVDIDMVDVSGDGVPAEEKEETPPSKR</sequence>
<accession>W2P1U2</accession>
<evidence type="ECO:0000256" key="1">
    <source>
        <dbReference type="SAM" id="MobiDB-lite"/>
    </source>
</evidence>
<reference evidence="2" key="1">
    <citation type="submission" date="2013-11" db="EMBL/GenBank/DDBJ databases">
        <title>The Genome Sequence of Phytophthora parasitica IAC_01/95.</title>
        <authorList>
            <consortium name="The Broad Institute Genomics Platform"/>
            <person name="Russ C."/>
            <person name="Tyler B."/>
            <person name="Panabieres F."/>
            <person name="Shan W."/>
            <person name="Tripathy S."/>
            <person name="Grunwald N."/>
            <person name="Machado M."/>
            <person name="Johnson C.S."/>
            <person name="Arredondo F."/>
            <person name="Hong C."/>
            <person name="Coffey M."/>
            <person name="Young S.K."/>
            <person name="Zeng Q."/>
            <person name="Gargeya S."/>
            <person name="Fitzgerald M."/>
            <person name="Abouelleil A."/>
            <person name="Alvarado L."/>
            <person name="Chapman S.B."/>
            <person name="Gainer-Dewar J."/>
            <person name="Goldberg J."/>
            <person name="Griggs A."/>
            <person name="Gujja S."/>
            <person name="Hansen M."/>
            <person name="Howarth C."/>
            <person name="Imamovic A."/>
            <person name="Ireland A."/>
            <person name="Larimer J."/>
            <person name="McCowan C."/>
            <person name="Murphy C."/>
            <person name="Pearson M."/>
            <person name="Poon T.W."/>
            <person name="Priest M."/>
            <person name="Roberts A."/>
            <person name="Saif S."/>
            <person name="Shea T."/>
            <person name="Sykes S."/>
            <person name="Wortman J."/>
            <person name="Nusbaum C."/>
            <person name="Birren B."/>
        </authorList>
    </citation>
    <scope>NUCLEOTIDE SEQUENCE [LARGE SCALE GENOMIC DNA]</scope>
    <source>
        <strain evidence="2">IAC_01/95</strain>
    </source>
</reference>
<proteinExistence type="predicted"/>
<name>W2P1U2_PHYNI</name>
<gene>
    <name evidence="2" type="ORF">L914_01975</name>
</gene>
<feature type="compositionally biased region" description="Low complexity" evidence="1">
    <location>
        <begin position="24"/>
        <end position="42"/>
    </location>
</feature>
<dbReference type="AlphaFoldDB" id="W2P1U2"/>
<feature type="non-terminal residue" evidence="2">
    <location>
        <position position="98"/>
    </location>
</feature>
<organism evidence="2">
    <name type="scientific">Phytophthora nicotianae</name>
    <name type="common">Potato buckeye rot agent</name>
    <name type="synonym">Phytophthora parasitica</name>
    <dbReference type="NCBI Taxonomy" id="4792"/>
    <lineage>
        <taxon>Eukaryota</taxon>
        <taxon>Sar</taxon>
        <taxon>Stramenopiles</taxon>
        <taxon>Oomycota</taxon>
        <taxon>Peronosporomycetes</taxon>
        <taxon>Peronosporales</taxon>
        <taxon>Peronosporaceae</taxon>
        <taxon>Phytophthora</taxon>
    </lineage>
</organism>
<protein>
    <submittedName>
        <fullName evidence="2">Uncharacterized protein</fullName>
    </submittedName>
</protein>
<dbReference type="VEuPathDB" id="FungiDB:PPTG_10503"/>
<feature type="region of interest" description="Disordered" evidence="1">
    <location>
        <begin position="1"/>
        <end position="98"/>
    </location>
</feature>
<dbReference type="EMBL" id="KI690929">
    <property type="protein sequence ID" value="ETM54756.1"/>
    <property type="molecule type" value="Genomic_DNA"/>
</dbReference>